<name>A0ABU7P3Q7_9ACTN</name>
<evidence type="ECO:0000313" key="3">
    <source>
        <dbReference type="Proteomes" id="UP001344658"/>
    </source>
</evidence>
<proteinExistence type="predicted"/>
<feature type="compositionally biased region" description="Basic and acidic residues" evidence="1">
    <location>
        <begin position="35"/>
        <end position="52"/>
    </location>
</feature>
<comment type="caution">
    <text evidence="2">The sequence shown here is derived from an EMBL/GenBank/DDBJ whole genome shotgun (WGS) entry which is preliminary data.</text>
</comment>
<accession>A0ABU7P3Q7</accession>
<dbReference type="Proteomes" id="UP001344658">
    <property type="component" value="Unassembled WGS sequence"/>
</dbReference>
<sequence>MTESADAWVKRVRELPEPPSQEEAETMVRSMYESAQRDLDDQRAQAEYEREE</sequence>
<reference evidence="2 3" key="1">
    <citation type="submission" date="2023-12" db="EMBL/GenBank/DDBJ databases">
        <title>Streptomyces sp. V4-01.</title>
        <authorList>
            <person name="Somphong A."/>
            <person name="Phongsopitanun W."/>
        </authorList>
    </citation>
    <scope>NUCLEOTIDE SEQUENCE [LARGE SCALE GENOMIC DNA]</scope>
    <source>
        <strain evidence="2 3">V4-01</strain>
    </source>
</reference>
<organism evidence="2 3">
    <name type="scientific">Actinacidiphila polyblastidii</name>
    <dbReference type="NCBI Taxonomy" id="3110430"/>
    <lineage>
        <taxon>Bacteria</taxon>
        <taxon>Bacillati</taxon>
        <taxon>Actinomycetota</taxon>
        <taxon>Actinomycetes</taxon>
        <taxon>Kitasatosporales</taxon>
        <taxon>Streptomycetaceae</taxon>
        <taxon>Actinacidiphila</taxon>
    </lineage>
</organism>
<dbReference type="RefSeq" id="WP_330792145.1">
    <property type="nucleotide sequence ID" value="NZ_JAZEWV010000001.1"/>
</dbReference>
<evidence type="ECO:0000256" key="1">
    <source>
        <dbReference type="SAM" id="MobiDB-lite"/>
    </source>
</evidence>
<protein>
    <submittedName>
        <fullName evidence="2">Uncharacterized protein</fullName>
    </submittedName>
</protein>
<evidence type="ECO:0000313" key="2">
    <source>
        <dbReference type="EMBL" id="MEE4540436.1"/>
    </source>
</evidence>
<feature type="region of interest" description="Disordered" evidence="1">
    <location>
        <begin position="14"/>
        <end position="52"/>
    </location>
</feature>
<keyword evidence="3" id="KW-1185">Reference proteome</keyword>
<gene>
    <name evidence="2" type="ORF">V2S66_00445</name>
</gene>
<dbReference type="EMBL" id="JAZEWV010000001">
    <property type="protein sequence ID" value="MEE4540436.1"/>
    <property type="molecule type" value="Genomic_DNA"/>
</dbReference>